<organism evidence="2 3">
    <name type="scientific">Streptomyces cremeus</name>
    <dbReference type="NCBI Taxonomy" id="66881"/>
    <lineage>
        <taxon>Bacteria</taxon>
        <taxon>Bacillati</taxon>
        <taxon>Actinomycetota</taxon>
        <taxon>Actinomycetes</taxon>
        <taxon>Kitasatosporales</taxon>
        <taxon>Streptomycetaceae</taxon>
        <taxon>Streptomyces</taxon>
    </lineage>
</organism>
<protein>
    <submittedName>
        <fullName evidence="2">Uncharacterized protein</fullName>
    </submittedName>
</protein>
<dbReference type="Proteomes" id="UP001589718">
    <property type="component" value="Unassembled WGS sequence"/>
</dbReference>
<feature type="compositionally biased region" description="Basic and acidic residues" evidence="1">
    <location>
        <begin position="23"/>
        <end position="47"/>
    </location>
</feature>
<feature type="region of interest" description="Disordered" evidence="1">
    <location>
        <begin position="17"/>
        <end position="64"/>
    </location>
</feature>
<accession>A0ABV5PKB6</accession>
<evidence type="ECO:0000313" key="2">
    <source>
        <dbReference type="EMBL" id="MFB9523626.1"/>
    </source>
</evidence>
<sequence>MEALDLTADRLRRIQEAGAKMANDSRARADRRTAPADADAVRPDDQQAHYLQQPGPHRGREAGH</sequence>
<evidence type="ECO:0000256" key="1">
    <source>
        <dbReference type="SAM" id="MobiDB-lite"/>
    </source>
</evidence>
<name>A0ABV5PKB6_STRCM</name>
<dbReference type="EMBL" id="JBHMCR010000019">
    <property type="protein sequence ID" value="MFB9523626.1"/>
    <property type="molecule type" value="Genomic_DNA"/>
</dbReference>
<dbReference type="RefSeq" id="WP_380837627.1">
    <property type="nucleotide sequence ID" value="NZ_JBHMCR010000019.1"/>
</dbReference>
<evidence type="ECO:0000313" key="3">
    <source>
        <dbReference type="Proteomes" id="UP001589718"/>
    </source>
</evidence>
<keyword evidence="3" id="KW-1185">Reference proteome</keyword>
<proteinExistence type="predicted"/>
<gene>
    <name evidence="2" type="ORF">ACFFTU_27130</name>
</gene>
<reference evidence="2 3" key="1">
    <citation type="submission" date="2024-09" db="EMBL/GenBank/DDBJ databases">
        <authorList>
            <person name="Sun Q."/>
            <person name="Mori K."/>
        </authorList>
    </citation>
    <scope>NUCLEOTIDE SEQUENCE [LARGE SCALE GENOMIC DNA]</scope>
    <source>
        <strain evidence="2 3">JCM 4362</strain>
    </source>
</reference>
<comment type="caution">
    <text evidence="2">The sequence shown here is derived from an EMBL/GenBank/DDBJ whole genome shotgun (WGS) entry which is preliminary data.</text>
</comment>